<evidence type="ECO:0000313" key="12">
    <source>
        <dbReference type="Proteomes" id="UP001346149"/>
    </source>
</evidence>
<evidence type="ECO:0000256" key="1">
    <source>
        <dbReference type="ARBA" id="ARBA00004613"/>
    </source>
</evidence>
<keyword evidence="3" id="KW-0964">Secreted</keyword>
<dbReference type="SUPFAM" id="SSF51445">
    <property type="entry name" value="(Trans)glycosidases"/>
    <property type="match status" value="1"/>
</dbReference>
<dbReference type="GO" id="GO:0005765">
    <property type="term" value="C:lysosomal membrane"/>
    <property type="evidence" value="ECO:0007669"/>
    <property type="project" value="UniProtKB-SubCell"/>
</dbReference>
<dbReference type="AlphaFoldDB" id="A0AAN7M364"/>
<dbReference type="GO" id="GO:0004566">
    <property type="term" value="F:beta-glucuronidase activity"/>
    <property type="evidence" value="ECO:0007669"/>
    <property type="project" value="TreeGrafter"/>
</dbReference>
<comment type="caution">
    <text evidence="11">The sequence shown here is derived from an EMBL/GenBank/DDBJ whole genome shotgun (WGS) entry which is preliminary data.</text>
</comment>
<keyword evidence="8" id="KW-0458">Lysosome</keyword>
<organism evidence="11 12">
    <name type="scientific">Trapa natans</name>
    <name type="common">Water chestnut</name>
    <dbReference type="NCBI Taxonomy" id="22666"/>
    <lineage>
        <taxon>Eukaryota</taxon>
        <taxon>Viridiplantae</taxon>
        <taxon>Streptophyta</taxon>
        <taxon>Embryophyta</taxon>
        <taxon>Tracheophyta</taxon>
        <taxon>Spermatophyta</taxon>
        <taxon>Magnoliopsida</taxon>
        <taxon>eudicotyledons</taxon>
        <taxon>Gunneridae</taxon>
        <taxon>Pentapetalae</taxon>
        <taxon>rosids</taxon>
        <taxon>malvids</taxon>
        <taxon>Myrtales</taxon>
        <taxon>Lythraceae</taxon>
        <taxon>Trapa</taxon>
    </lineage>
</organism>
<evidence type="ECO:0000256" key="6">
    <source>
        <dbReference type="ARBA" id="ARBA00023136"/>
    </source>
</evidence>
<keyword evidence="5" id="KW-0378">Hydrolase</keyword>
<dbReference type="FunFam" id="3.20.20.80:FF:000023">
    <property type="entry name" value="heparanase-like protein 3"/>
    <property type="match status" value="1"/>
</dbReference>
<name>A0AAN7M364_TRANT</name>
<evidence type="ECO:0008006" key="13">
    <source>
        <dbReference type="Google" id="ProtNLM"/>
    </source>
</evidence>
<evidence type="ECO:0000256" key="2">
    <source>
        <dbReference type="ARBA" id="ARBA00009800"/>
    </source>
</evidence>
<dbReference type="Proteomes" id="UP001346149">
    <property type="component" value="Unassembled WGS sequence"/>
</dbReference>
<gene>
    <name evidence="11" type="ORF">SAY86_030626</name>
</gene>
<dbReference type="InterPro" id="IPR005199">
    <property type="entry name" value="Glyco_hydro_79"/>
</dbReference>
<evidence type="ECO:0000256" key="9">
    <source>
        <dbReference type="ARBA" id="ARBA00023765"/>
    </source>
</evidence>
<dbReference type="Gene3D" id="3.20.20.80">
    <property type="entry name" value="Glycosidases"/>
    <property type="match status" value="1"/>
</dbReference>
<protein>
    <recommendedName>
        <fullName evidence="13">Heparanase-like protein 3</fullName>
    </recommendedName>
</protein>
<evidence type="ECO:0000256" key="5">
    <source>
        <dbReference type="ARBA" id="ARBA00022801"/>
    </source>
</evidence>
<keyword evidence="7" id="KW-0325">Glycoprotein</keyword>
<evidence type="ECO:0000256" key="4">
    <source>
        <dbReference type="ARBA" id="ARBA00022729"/>
    </source>
</evidence>
<evidence type="ECO:0000256" key="8">
    <source>
        <dbReference type="ARBA" id="ARBA00023228"/>
    </source>
</evidence>
<evidence type="ECO:0000256" key="7">
    <source>
        <dbReference type="ARBA" id="ARBA00023180"/>
    </source>
</evidence>
<dbReference type="PANTHER" id="PTHR14363">
    <property type="entry name" value="HEPARANASE-RELATED"/>
    <property type="match status" value="1"/>
</dbReference>
<dbReference type="GO" id="GO:0009505">
    <property type="term" value="C:plant-type cell wall"/>
    <property type="evidence" value="ECO:0007669"/>
    <property type="project" value="TreeGrafter"/>
</dbReference>
<dbReference type="GO" id="GO:0005576">
    <property type="term" value="C:extracellular region"/>
    <property type="evidence" value="ECO:0007669"/>
    <property type="project" value="UniProtKB-SubCell"/>
</dbReference>
<comment type="subcellular location">
    <subcellularLocation>
        <location evidence="9">Lysosome membrane</location>
        <topology evidence="9">Peripheral membrane protein</topology>
    </subcellularLocation>
    <subcellularLocation>
        <location evidence="1">Secreted</location>
    </subcellularLocation>
</comment>
<dbReference type="EMBL" id="JAXQNO010000005">
    <property type="protein sequence ID" value="KAK4798300.1"/>
    <property type="molecule type" value="Genomic_DNA"/>
</dbReference>
<keyword evidence="4" id="KW-0732">Signal</keyword>
<keyword evidence="12" id="KW-1185">Reference proteome</keyword>
<dbReference type="InterPro" id="IPR017853">
    <property type="entry name" value="GH"/>
</dbReference>
<reference evidence="11 12" key="1">
    <citation type="journal article" date="2023" name="Hortic Res">
        <title>Pangenome of water caltrop reveals structural variations and asymmetric subgenome divergence after allopolyploidization.</title>
        <authorList>
            <person name="Zhang X."/>
            <person name="Chen Y."/>
            <person name="Wang L."/>
            <person name="Yuan Y."/>
            <person name="Fang M."/>
            <person name="Shi L."/>
            <person name="Lu R."/>
            <person name="Comes H.P."/>
            <person name="Ma Y."/>
            <person name="Chen Y."/>
            <person name="Huang G."/>
            <person name="Zhou Y."/>
            <person name="Zheng Z."/>
            <person name="Qiu Y."/>
        </authorList>
    </citation>
    <scope>NUCLEOTIDE SEQUENCE [LARGE SCALE GENOMIC DNA]</scope>
    <source>
        <strain evidence="11">F231</strain>
    </source>
</reference>
<evidence type="ECO:0000313" key="11">
    <source>
        <dbReference type="EMBL" id="KAK4798300.1"/>
    </source>
</evidence>
<sequence>MEGLCSNPIVLDSFLRSSMEALLAQTMVLAVKTLACSFLLMKYLPSGAVISKEENAIGSFPIAQLHAKNKPGQENEDGITIPSEVGVNLTGQLEMASAALQLHMVVDEERREKKPTIHAAVFFWSAGLSVLLYFVLHGSSDAKGPKVAEETTMIVNGSLFINGTAFVAETDSSFICATLDYGPFDHCVHGLCYGKVTILDLDLNNKILQNAVKAFSPLKIRMGGTLQDRLIYQTPGDSKPCNPIKIKKSELFGFSEGCLPMSRWDELHSFFKQTGAVVTFGLNVLYGRTVESQSSVMGEWNTSNAESLLRYTVNKGYPMMGWELGNELSGQGIGTSLTVKQYATDLKVFQSIVNDVYSGSQVKPLIMAPGGFFDEGWFKDFMDRANDTVQVVSHHIYNLGLGDDDHLMDKILDPSYLDDVASPIIGLQKILQASRSSAVAWIGEAGGAANSGRHLVTDAFASSFWYLDQLGIAASHGTKTHCRQTLVGGGYGLLNSSTFLPNPDFYSALLWHRLMGSRVLSTSFTGSKKIRAYSHCSKNSTGITLLLINLDQNMTATFDVSVDDKSQNGTLILAQAIPSHQDRLSRTSRGSVTDESTREEYHLTAKDGNLHTQVTVLNGEILLVNGFGEFPELKPVISSQSDPLIIAPYSILFVRFSHINITACV</sequence>
<dbReference type="Pfam" id="PF03662">
    <property type="entry name" value="Glyco_hydro_79n"/>
    <property type="match status" value="1"/>
</dbReference>
<dbReference type="PANTHER" id="PTHR14363:SF45">
    <property type="entry name" value="HEPARANASE-LIKE PROTEIN 3 ISOFORM X1"/>
    <property type="match status" value="1"/>
</dbReference>
<comment type="similarity">
    <text evidence="2">Belongs to the glycosyl hydrolase 79 family.</text>
</comment>
<proteinExistence type="inferred from homology"/>
<accession>A0AAN7M364</accession>
<keyword evidence="6" id="KW-0472">Membrane</keyword>
<evidence type="ECO:0000256" key="10">
    <source>
        <dbReference type="ARBA" id="ARBA00055929"/>
    </source>
</evidence>
<comment type="function">
    <text evidence="10">Endoglycosidase which is a cell surface and extracellular matrix-degrading enzyme. Cleaves heparan sulfate proteoglycans (HSPGs) into heparan sulfate side chains and core proteoglycans.</text>
</comment>
<evidence type="ECO:0000256" key="3">
    <source>
        <dbReference type="ARBA" id="ARBA00022525"/>
    </source>
</evidence>